<keyword evidence="2 5" id="KW-0812">Transmembrane</keyword>
<evidence type="ECO:0000313" key="7">
    <source>
        <dbReference type="EMBL" id="MCS5710135.1"/>
    </source>
</evidence>
<feature type="transmembrane region" description="Helical" evidence="5">
    <location>
        <begin position="201"/>
        <end position="234"/>
    </location>
</feature>
<dbReference type="EMBL" id="LKAJ02000001">
    <property type="protein sequence ID" value="MCS5710135.1"/>
    <property type="molecule type" value="Genomic_DNA"/>
</dbReference>
<feature type="transmembrane region" description="Helical" evidence="5">
    <location>
        <begin position="133"/>
        <end position="156"/>
    </location>
</feature>
<feature type="transmembrane region" description="Helical" evidence="5">
    <location>
        <begin position="38"/>
        <end position="65"/>
    </location>
</feature>
<comment type="caution">
    <text evidence="7">The sequence shown here is derived from an EMBL/GenBank/DDBJ whole genome shotgun (WGS) entry which is preliminary data.</text>
</comment>
<keyword evidence="4 5" id="KW-0472">Membrane</keyword>
<sequence>MARIKKTYERLSNINMATNKSFLELSDPKWDKLGQASAIALAFVVPISTAITTILVVLCFLAWLLGPNHAQKKDILSSHPIVMWIYALILLALCGMFYSAGDEETMRRSLIDSLRLGVIPILMYFYQDKKIGRLALWAFACAMIFTMVLAFGKVYAGLPIGTKYPMGAVFKSHIKTSYFMAIAAFFLAFQCKYLPKYRWSLLIIVGFMIYYLLFMSVGRIGYITIVFSFLFLAWQWYRLKGILLATCVACAMLVGTYFTSPVFSQRVNLLVQDMDFYHQGGRLIESSLGSRLAFAKTSTALIMQEPLLGWGTGSYGAAYAQYHQGEATLLTDNPHNEYLRIAVESGIVGLLLLLGLFYRQWQLTSQMPLDIRGFCQGVLLTFMLGCMLNSWLKDFAEGYFFCLMTAICFAIIPLPSRKLTAKAVLLH</sequence>
<feature type="transmembrane region" description="Helical" evidence="5">
    <location>
        <begin position="177"/>
        <end position="195"/>
    </location>
</feature>
<evidence type="ECO:0000256" key="5">
    <source>
        <dbReference type="SAM" id="Phobius"/>
    </source>
</evidence>
<evidence type="ECO:0000256" key="3">
    <source>
        <dbReference type="ARBA" id="ARBA00022989"/>
    </source>
</evidence>
<protein>
    <submittedName>
        <fullName evidence="7">O-antigen ligase family protein</fullName>
    </submittedName>
</protein>
<evidence type="ECO:0000256" key="4">
    <source>
        <dbReference type="ARBA" id="ARBA00023136"/>
    </source>
</evidence>
<keyword evidence="8" id="KW-1185">Reference proteome</keyword>
<feature type="transmembrane region" description="Helical" evidence="5">
    <location>
        <begin position="77"/>
        <end position="98"/>
    </location>
</feature>
<reference evidence="7" key="2">
    <citation type="submission" date="2021-06" db="EMBL/GenBank/DDBJ databases">
        <title>Genomic Description and Analysis of Intracellular Bacteria, Candidatus Berkiella cookevillensis and Candidatus Berkiella aquae.</title>
        <authorList>
            <person name="Kidane D.T."/>
            <person name="Mehari Y.T."/>
            <person name="Rice F.C."/>
            <person name="Arivett B.A."/>
            <person name="Farone A.L."/>
            <person name="Berk S.G."/>
            <person name="Farone M.B."/>
        </authorList>
    </citation>
    <scope>NUCLEOTIDE SEQUENCE</scope>
    <source>
        <strain evidence="7">HT99</strain>
    </source>
</reference>
<evidence type="ECO:0000256" key="1">
    <source>
        <dbReference type="ARBA" id="ARBA00004141"/>
    </source>
</evidence>
<feature type="transmembrane region" description="Helical" evidence="5">
    <location>
        <begin position="398"/>
        <end position="416"/>
    </location>
</feature>
<dbReference type="PANTHER" id="PTHR37422">
    <property type="entry name" value="TEICHURONIC ACID BIOSYNTHESIS PROTEIN TUAE"/>
    <property type="match status" value="1"/>
</dbReference>
<feature type="domain" description="O-antigen ligase-related" evidence="6">
    <location>
        <begin position="208"/>
        <end position="354"/>
    </location>
</feature>
<feature type="transmembrane region" description="Helical" evidence="5">
    <location>
        <begin position="241"/>
        <end position="260"/>
    </location>
</feature>
<organism evidence="7 8">
    <name type="scientific">Candidatus Berkiella aquae</name>
    <dbReference type="NCBI Taxonomy" id="295108"/>
    <lineage>
        <taxon>Bacteria</taxon>
        <taxon>Pseudomonadati</taxon>
        <taxon>Pseudomonadota</taxon>
        <taxon>Gammaproteobacteria</taxon>
        <taxon>Candidatus Berkiellales</taxon>
        <taxon>Candidatus Berkiellaceae</taxon>
        <taxon>Candidatus Berkiella</taxon>
    </lineage>
</organism>
<keyword evidence="7" id="KW-0436">Ligase</keyword>
<keyword evidence="3 5" id="KW-1133">Transmembrane helix</keyword>
<reference evidence="7" key="1">
    <citation type="journal article" date="2016" name="Genome Announc.">
        <title>Draft Genome Sequences of Two Novel Amoeba-Resistant Intranuclear Bacteria, 'Candidatus Berkiella cookevillensis' and 'Candidatus Berkiella aquae'.</title>
        <authorList>
            <person name="Mehari Y.T."/>
            <person name="Arivett B.A."/>
            <person name="Farone A.L."/>
            <person name="Gunderson J.H."/>
            <person name="Farone M.B."/>
        </authorList>
    </citation>
    <scope>NUCLEOTIDE SEQUENCE</scope>
    <source>
        <strain evidence="7">HT99</strain>
    </source>
</reference>
<accession>A0AAE3HUX8</accession>
<dbReference type="PANTHER" id="PTHR37422:SF13">
    <property type="entry name" value="LIPOPOLYSACCHARIDE BIOSYNTHESIS PROTEIN PA4999-RELATED"/>
    <property type="match status" value="1"/>
</dbReference>
<dbReference type="RefSeq" id="WP_083483010.1">
    <property type="nucleotide sequence ID" value="NZ_LKAJ02000001.1"/>
</dbReference>
<dbReference type="InterPro" id="IPR051533">
    <property type="entry name" value="WaaL-like"/>
</dbReference>
<name>A0AAE3HUX8_9GAMM</name>
<feature type="transmembrane region" description="Helical" evidence="5">
    <location>
        <begin position="371"/>
        <end position="392"/>
    </location>
</feature>
<dbReference type="GO" id="GO:0016874">
    <property type="term" value="F:ligase activity"/>
    <property type="evidence" value="ECO:0007669"/>
    <property type="project" value="UniProtKB-KW"/>
</dbReference>
<feature type="transmembrane region" description="Helical" evidence="5">
    <location>
        <begin position="338"/>
        <end position="359"/>
    </location>
</feature>
<evidence type="ECO:0000256" key="2">
    <source>
        <dbReference type="ARBA" id="ARBA00022692"/>
    </source>
</evidence>
<dbReference type="GO" id="GO:0016020">
    <property type="term" value="C:membrane"/>
    <property type="evidence" value="ECO:0007669"/>
    <property type="project" value="UniProtKB-SubCell"/>
</dbReference>
<evidence type="ECO:0000259" key="6">
    <source>
        <dbReference type="Pfam" id="PF04932"/>
    </source>
</evidence>
<gene>
    <name evidence="7" type="ORF">HT99x_001700</name>
</gene>
<dbReference type="Pfam" id="PF04932">
    <property type="entry name" value="Wzy_C"/>
    <property type="match status" value="1"/>
</dbReference>
<comment type="subcellular location">
    <subcellularLocation>
        <location evidence="1">Membrane</location>
        <topology evidence="1">Multi-pass membrane protein</topology>
    </subcellularLocation>
</comment>
<proteinExistence type="predicted"/>
<dbReference type="Proteomes" id="UP000051497">
    <property type="component" value="Unassembled WGS sequence"/>
</dbReference>
<dbReference type="AlphaFoldDB" id="A0AAE3HUX8"/>
<dbReference type="InterPro" id="IPR007016">
    <property type="entry name" value="O-antigen_ligase-rel_domated"/>
</dbReference>
<evidence type="ECO:0000313" key="8">
    <source>
        <dbReference type="Proteomes" id="UP000051497"/>
    </source>
</evidence>